<comment type="caution">
    <text evidence="1">The sequence shown here is derived from an EMBL/GenBank/DDBJ whole genome shotgun (WGS) entry which is preliminary data.</text>
</comment>
<organism evidence="1 2">
    <name type="scientific">Kickxella alabastrina</name>
    <dbReference type="NCBI Taxonomy" id="61397"/>
    <lineage>
        <taxon>Eukaryota</taxon>
        <taxon>Fungi</taxon>
        <taxon>Fungi incertae sedis</taxon>
        <taxon>Zoopagomycota</taxon>
        <taxon>Kickxellomycotina</taxon>
        <taxon>Kickxellomycetes</taxon>
        <taxon>Kickxellales</taxon>
        <taxon>Kickxellaceae</taxon>
        <taxon>Kickxella</taxon>
    </lineage>
</organism>
<evidence type="ECO:0000313" key="1">
    <source>
        <dbReference type="EMBL" id="KAJ1901777.1"/>
    </source>
</evidence>
<protein>
    <submittedName>
        <fullName evidence="1">Uncharacterized protein</fullName>
    </submittedName>
</protein>
<gene>
    <name evidence="1" type="ORF">LPJ66_000506</name>
</gene>
<name>A0ACC1IVY5_9FUNG</name>
<keyword evidence="2" id="KW-1185">Reference proteome</keyword>
<dbReference type="Proteomes" id="UP001150581">
    <property type="component" value="Unassembled WGS sequence"/>
</dbReference>
<accession>A0ACC1IVY5</accession>
<proteinExistence type="predicted"/>
<evidence type="ECO:0000313" key="2">
    <source>
        <dbReference type="Proteomes" id="UP001150581"/>
    </source>
</evidence>
<dbReference type="EMBL" id="JANBPG010000015">
    <property type="protein sequence ID" value="KAJ1901777.1"/>
    <property type="molecule type" value="Genomic_DNA"/>
</dbReference>
<sequence>MAERTRRRGREASSPPPSGYSSDVGITIVNFRDRSPSHRQVFEVEDPENYDTNKSTQGGSLVDKWRRLYGNKDFGNIVLLIALYWLQGIPLGLAHGSIPFLLKEKLSYAQVGLFSLAGYPYSLKLFWSPIVDSLYDRKFGRRKSWIVPIQLVLAVMFWWMGSHIDRLMSNPADNIYEIMYLFLIIVFLSATQDIAVDGWALNLLSKENLSYASTCQTVGINCGFFLSFTVFLALNSSEFSNKYIYSSPREDGFLQLGSYMALWSVIYVLVTLYLVLFKVERSSAENDGDQEEEYGLVETYRTIWRICKLPHMKLFIAVLFFAKIGFIPNDAITKLKLIEHGLHKEDMALAVLIDFPVQIFFGYYAARWSQGDSKMKPWRVAFILRLICSVLSMATVHYFPQSGLTNWYFCIVIITKVAGSMAGTVQFVGLSAFITQIADPVIGGTYMTLLNTLSNFGGTWPVFFIMRSVDYFTRATCIPLEGSINELYSCAAQEDRNRCTKEGSVCDVQWDGYYVMSTVCVLFALAMYYSFIRPTVMKLERIPAHVWRVSKDARN</sequence>
<reference evidence="1" key="1">
    <citation type="submission" date="2022-07" db="EMBL/GenBank/DDBJ databases">
        <title>Phylogenomic reconstructions and comparative analyses of Kickxellomycotina fungi.</title>
        <authorList>
            <person name="Reynolds N.K."/>
            <person name="Stajich J.E."/>
            <person name="Barry K."/>
            <person name="Grigoriev I.V."/>
            <person name="Crous P."/>
            <person name="Smith M.E."/>
        </authorList>
    </citation>
    <scope>NUCLEOTIDE SEQUENCE</scope>
    <source>
        <strain evidence="1">Benny 63K</strain>
    </source>
</reference>